<feature type="region of interest" description="Disordered" evidence="1">
    <location>
        <begin position="32"/>
        <end position="51"/>
    </location>
</feature>
<dbReference type="AlphaFoldDB" id="A0A8D8NKP1"/>
<evidence type="ECO:0000313" key="2">
    <source>
        <dbReference type="EMBL" id="CAG6568852.1"/>
    </source>
</evidence>
<evidence type="ECO:0000256" key="1">
    <source>
        <dbReference type="SAM" id="MobiDB-lite"/>
    </source>
</evidence>
<sequence>MTRMEMIPTTARKLLPKPPQQLSRLNRWCNNNLRRSSQSRPSRPNRVRPWPRSWSRCCAPKLYPPQSPRTTTRRMHDWLIQPEEIFVFYIFLVGSSTGMEI</sequence>
<proteinExistence type="predicted"/>
<dbReference type="EMBL" id="HBUE01175203">
    <property type="protein sequence ID" value="CAG6517328.1"/>
    <property type="molecule type" value="Transcribed_RNA"/>
</dbReference>
<dbReference type="EMBL" id="HBUE01280724">
    <property type="protein sequence ID" value="CAG6568852.1"/>
    <property type="molecule type" value="Transcribed_RNA"/>
</dbReference>
<name>A0A8D8NKP1_CULPI</name>
<reference evidence="2" key="1">
    <citation type="submission" date="2021-05" db="EMBL/GenBank/DDBJ databases">
        <authorList>
            <person name="Alioto T."/>
            <person name="Alioto T."/>
            <person name="Gomez Garrido J."/>
        </authorList>
    </citation>
    <scope>NUCLEOTIDE SEQUENCE</scope>
</reference>
<accession>A0A8D8NKP1</accession>
<protein>
    <submittedName>
        <fullName evidence="2">(northern house mosquito) hypothetical protein</fullName>
    </submittedName>
</protein>
<organism evidence="2">
    <name type="scientific">Culex pipiens</name>
    <name type="common">House mosquito</name>
    <dbReference type="NCBI Taxonomy" id="7175"/>
    <lineage>
        <taxon>Eukaryota</taxon>
        <taxon>Metazoa</taxon>
        <taxon>Ecdysozoa</taxon>
        <taxon>Arthropoda</taxon>
        <taxon>Hexapoda</taxon>
        <taxon>Insecta</taxon>
        <taxon>Pterygota</taxon>
        <taxon>Neoptera</taxon>
        <taxon>Endopterygota</taxon>
        <taxon>Diptera</taxon>
        <taxon>Nematocera</taxon>
        <taxon>Culicoidea</taxon>
        <taxon>Culicidae</taxon>
        <taxon>Culicinae</taxon>
        <taxon>Culicini</taxon>
        <taxon>Culex</taxon>
        <taxon>Culex</taxon>
    </lineage>
</organism>